<dbReference type="InterPro" id="IPR036129">
    <property type="entry name" value="Glycerate_kinase_sf"/>
</dbReference>
<keyword evidence="3 4" id="KW-0418">Kinase</keyword>
<dbReference type="RefSeq" id="WP_204415099.1">
    <property type="nucleotide sequence ID" value="NZ_JAFBED010000003.1"/>
</dbReference>
<dbReference type="Proteomes" id="UP000737402">
    <property type="component" value="Unassembled WGS sequence"/>
</dbReference>
<dbReference type="InterPro" id="IPR004381">
    <property type="entry name" value="Glycerate_kinase"/>
</dbReference>
<proteinExistence type="inferred from homology"/>
<dbReference type="EMBL" id="JAFBED010000003">
    <property type="protein sequence ID" value="MBM7619847.1"/>
    <property type="molecule type" value="Genomic_DNA"/>
</dbReference>
<organism evidence="5 6">
    <name type="scientific">Sutcliffiella tianshenii</name>
    <dbReference type="NCBI Taxonomy" id="1463404"/>
    <lineage>
        <taxon>Bacteria</taxon>
        <taxon>Bacillati</taxon>
        <taxon>Bacillota</taxon>
        <taxon>Bacilli</taxon>
        <taxon>Bacillales</taxon>
        <taxon>Bacillaceae</taxon>
        <taxon>Sutcliffiella</taxon>
    </lineage>
</organism>
<protein>
    <submittedName>
        <fullName evidence="5">Glycerate kinase</fullName>
        <ecNumber evidence="5">2.7.1.31</ecNumber>
    </submittedName>
</protein>
<dbReference type="GO" id="GO:0008887">
    <property type="term" value="F:glycerate kinase activity"/>
    <property type="evidence" value="ECO:0007669"/>
    <property type="project" value="UniProtKB-EC"/>
</dbReference>
<dbReference type="EC" id="2.7.1.31" evidence="5"/>
<sequence length="378" mass="39735">MKIIVAPDSFKGSMTSVEAGRQIKRAILDVIPATEIVELPMADGGEGTVEAVLQAVKGEMVLTQVLDPIGREIQAGYGWLPEQHLAVIETAAASGLTLLKGNELDPHSASTFGTGQLIGHALLIGAKTIILGLGGSATVDGGVGILQALGMKVFDTLGNELDRVGGELWKIGQLDFTGLDARLAGVNLIIASDVTNPLLGDEGAIRIFGPQKGVHAEELDRFEAGMAHFARLVEEATWRNKMSELPGSGAAGGIGFLLRSVMNAEFRSGLELVLDLANFERHLTGTDLIITGEGKIDAQSAYGKVPVGIARIARGHHIPVIAFAGIVDEGADKLEQDGVTLALPIIEGPMTLEEAMAAGPGLLYKAVRRFLQIYRLGS</sequence>
<comment type="caution">
    <text evidence="5">The sequence shown here is derived from an EMBL/GenBank/DDBJ whole genome shotgun (WGS) entry which is preliminary data.</text>
</comment>
<accession>A0ABS2NZL3</accession>
<evidence type="ECO:0000256" key="4">
    <source>
        <dbReference type="PIRNR" id="PIRNR006078"/>
    </source>
</evidence>
<dbReference type="InterPro" id="IPR018197">
    <property type="entry name" value="Glycerate_kinase_RE-like"/>
</dbReference>
<dbReference type="PANTHER" id="PTHR21599:SF0">
    <property type="entry name" value="GLYCERATE KINASE"/>
    <property type="match status" value="1"/>
</dbReference>
<keyword evidence="6" id="KW-1185">Reference proteome</keyword>
<reference evidence="5 6" key="1">
    <citation type="submission" date="2021-01" db="EMBL/GenBank/DDBJ databases">
        <title>Genomic Encyclopedia of Type Strains, Phase IV (KMG-IV): sequencing the most valuable type-strain genomes for metagenomic binning, comparative biology and taxonomic classification.</title>
        <authorList>
            <person name="Goeker M."/>
        </authorList>
    </citation>
    <scope>NUCLEOTIDE SEQUENCE [LARGE SCALE GENOMIC DNA]</scope>
    <source>
        <strain evidence="5 6">DSM 25879</strain>
    </source>
</reference>
<dbReference type="Gene3D" id="3.40.50.10350">
    <property type="entry name" value="Glycerate kinase, domain 1"/>
    <property type="match status" value="1"/>
</dbReference>
<evidence type="ECO:0000256" key="3">
    <source>
        <dbReference type="ARBA" id="ARBA00022777"/>
    </source>
</evidence>
<dbReference type="PANTHER" id="PTHR21599">
    <property type="entry name" value="GLYCERATE KINASE"/>
    <property type="match status" value="1"/>
</dbReference>
<dbReference type="InterPro" id="IPR018193">
    <property type="entry name" value="Glyc_kinase_flavodox-like_fold"/>
</dbReference>
<dbReference type="NCBIfam" id="TIGR00045">
    <property type="entry name" value="glycerate kinase"/>
    <property type="match status" value="1"/>
</dbReference>
<dbReference type="SUPFAM" id="SSF110738">
    <property type="entry name" value="Glycerate kinase I"/>
    <property type="match status" value="1"/>
</dbReference>
<keyword evidence="2 4" id="KW-0808">Transferase</keyword>
<comment type="similarity">
    <text evidence="1 4">Belongs to the glycerate kinase type-1 family.</text>
</comment>
<name>A0ABS2NZL3_9BACI</name>
<evidence type="ECO:0000313" key="6">
    <source>
        <dbReference type="Proteomes" id="UP000737402"/>
    </source>
</evidence>
<gene>
    <name evidence="5" type="ORF">JOC95_001699</name>
</gene>
<evidence type="ECO:0000256" key="2">
    <source>
        <dbReference type="ARBA" id="ARBA00022679"/>
    </source>
</evidence>
<dbReference type="Gene3D" id="3.90.1510.10">
    <property type="entry name" value="Glycerate kinase, domain 2"/>
    <property type="match status" value="1"/>
</dbReference>
<dbReference type="Pfam" id="PF02595">
    <property type="entry name" value="Gly_kinase"/>
    <property type="match status" value="1"/>
</dbReference>
<evidence type="ECO:0000313" key="5">
    <source>
        <dbReference type="EMBL" id="MBM7619847.1"/>
    </source>
</evidence>
<evidence type="ECO:0000256" key="1">
    <source>
        <dbReference type="ARBA" id="ARBA00006284"/>
    </source>
</evidence>
<dbReference type="PIRSF" id="PIRSF006078">
    <property type="entry name" value="GlxK"/>
    <property type="match status" value="1"/>
</dbReference>